<dbReference type="Proteomes" id="UP000194885">
    <property type="component" value="Unassembled WGS sequence"/>
</dbReference>
<dbReference type="AlphaFoldDB" id="A0A242BLH6"/>
<evidence type="ECO:0000313" key="1">
    <source>
        <dbReference type="EMBL" id="OTN96353.1"/>
    </source>
</evidence>
<accession>A0A242BLH6</accession>
<gene>
    <name evidence="1" type="ORF">A5810_000688</name>
</gene>
<comment type="caution">
    <text evidence="1">The sequence shown here is derived from an EMBL/GenBank/DDBJ whole genome shotgun (WGS) entry which is preliminary data.</text>
</comment>
<organism evidence="1 2">
    <name type="scientific">Enterococcus faecium</name>
    <name type="common">Streptococcus faecium</name>
    <dbReference type="NCBI Taxonomy" id="1352"/>
    <lineage>
        <taxon>Bacteria</taxon>
        <taxon>Bacillati</taxon>
        <taxon>Bacillota</taxon>
        <taxon>Bacilli</taxon>
        <taxon>Lactobacillales</taxon>
        <taxon>Enterococcaceae</taxon>
        <taxon>Enterococcus</taxon>
    </lineage>
</organism>
<protein>
    <submittedName>
        <fullName evidence="1">Competence protein ComGD</fullName>
    </submittedName>
</protein>
<sequence>MKAISNENMQTSTSDLEGKTLASGYTLFESLLLILLLTTILSFPVLAFSAWKKEMTVYQFFSQFEKRIYTTQKIAIVNQIQTDFYWNNDENQIIFRMSQPDEASWKVLDIPDEITLKRHASITFAAGTGNESSLKAYQFYWEEKGQTITYQFQMGSGRYTKRIE</sequence>
<reference evidence="1 2" key="1">
    <citation type="submission" date="2017-05" db="EMBL/GenBank/DDBJ databases">
        <title>The Genome Sequence of Enterococcus faecium 7H8_DIV0219.</title>
        <authorList>
            <consortium name="The Broad Institute Genomics Platform"/>
            <consortium name="The Broad Institute Genomic Center for Infectious Diseases"/>
            <person name="Earl A."/>
            <person name="Manson A."/>
            <person name="Schwartman J."/>
            <person name="Gilmore M."/>
            <person name="Abouelleil A."/>
            <person name="Cao P."/>
            <person name="Chapman S."/>
            <person name="Cusick C."/>
            <person name="Shea T."/>
            <person name="Young S."/>
            <person name="Neafsey D."/>
            <person name="Nusbaum C."/>
            <person name="Birren B."/>
        </authorList>
    </citation>
    <scope>NUCLEOTIDE SEQUENCE [LARGE SCALE GENOMIC DNA]</scope>
    <source>
        <strain evidence="1 2">7H8_DIV0219</strain>
    </source>
</reference>
<evidence type="ECO:0000313" key="2">
    <source>
        <dbReference type="Proteomes" id="UP000194885"/>
    </source>
</evidence>
<name>A0A242BLH6_ENTFC</name>
<dbReference type="InterPro" id="IPR016785">
    <property type="entry name" value="ComGD"/>
</dbReference>
<proteinExistence type="predicted"/>
<dbReference type="NCBIfam" id="NF040982">
    <property type="entry name" value="ComGD"/>
    <property type="match status" value="1"/>
</dbReference>
<dbReference type="EMBL" id="NGKW01000001">
    <property type="protein sequence ID" value="OTN96353.1"/>
    <property type="molecule type" value="Genomic_DNA"/>
</dbReference>